<organism evidence="1 2">
    <name type="scientific">Amycolatopsis speibonae</name>
    <dbReference type="NCBI Taxonomy" id="1450224"/>
    <lineage>
        <taxon>Bacteria</taxon>
        <taxon>Bacillati</taxon>
        <taxon>Actinomycetota</taxon>
        <taxon>Actinomycetes</taxon>
        <taxon>Pseudonocardiales</taxon>
        <taxon>Pseudonocardiaceae</taxon>
        <taxon>Amycolatopsis</taxon>
    </lineage>
</organism>
<proteinExistence type="predicted"/>
<accession>A0ABV7P5B2</accession>
<keyword evidence="2" id="KW-1185">Reference proteome</keyword>
<dbReference type="EMBL" id="JBHRWK010000047">
    <property type="protein sequence ID" value="MFC3453265.1"/>
    <property type="molecule type" value="Genomic_DNA"/>
</dbReference>
<protein>
    <submittedName>
        <fullName evidence="1">Uncharacterized protein</fullName>
    </submittedName>
</protein>
<dbReference type="RefSeq" id="WP_378242020.1">
    <property type="nucleotide sequence ID" value="NZ_JBHRWK010000047.1"/>
</dbReference>
<evidence type="ECO:0000313" key="2">
    <source>
        <dbReference type="Proteomes" id="UP001595645"/>
    </source>
</evidence>
<dbReference type="Proteomes" id="UP001595645">
    <property type="component" value="Unassembled WGS sequence"/>
</dbReference>
<gene>
    <name evidence="1" type="ORF">ACFOSH_27840</name>
</gene>
<comment type="caution">
    <text evidence="1">The sequence shown here is derived from an EMBL/GenBank/DDBJ whole genome shotgun (WGS) entry which is preliminary data.</text>
</comment>
<name>A0ABV7P5B2_9PSEU</name>
<reference evidence="2" key="1">
    <citation type="journal article" date="2019" name="Int. J. Syst. Evol. Microbiol.">
        <title>The Global Catalogue of Microorganisms (GCM) 10K type strain sequencing project: providing services to taxonomists for standard genome sequencing and annotation.</title>
        <authorList>
            <consortium name="The Broad Institute Genomics Platform"/>
            <consortium name="The Broad Institute Genome Sequencing Center for Infectious Disease"/>
            <person name="Wu L."/>
            <person name="Ma J."/>
        </authorList>
    </citation>
    <scope>NUCLEOTIDE SEQUENCE [LARGE SCALE GENOMIC DNA]</scope>
    <source>
        <strain evidence="2">CGMCC 4.7676</strain>
    </source>
</reference>
<sequence length="86" mass="9233">MRPGRQLIGQTCCPRTPFSRNPIRDVGAAVSVAVPASATQDSYTVVGRWAGTGDEQAATCEGLRLLYFPSGECVFFNGNTELRVPN</sequence>
<evidence type="ECO:0000313" key="1">
    <source>
        <dbReference type="EMBL" id="MFC3453265.1"/>
    </source>
</evidence>